<reference evidence="3" key="1">
    <citation type="submission" date="2022-12" db="EMBL/GenBank/DDBJ databases">
        <title>Polyphasic identification of a Novel Hot-Spring Cyanobacterium Ocullathermofonsia sinensis gen nov. sp. nov. and Genomic Insights on its Adaptations to the Thermal Habitat.</title>
        <authorList>
            <person name="Daroch M."/>
            <person name="Tang J."/>
            <person name="Jiang Y."/>
        </authorList>
    </citation>
    <scope>NUCLEOTIDE SEQUENCE</scope>
    <source>
        <strain evidence="3">PKUAC-SCTA174</strain>
    </source>
</reference>
<gene>
    <name evidence="3" type="ORF">OXH18_00815</name>
</gene>
<dbReference type="RefSeq" id="WP_268610503.1">
    <property type="nucleotide sequence ID" value="NZ_CP113797.1"/>
</dbReference>
<dbReference type="EMBL" id="CP113797">
    <property type="protein sequence ID" value="WAL60568.1"/>
    <property type="molecule type" value="Genomic_DNA"/>
</dbReference>
<dbReference type="AlphaFoldDB" id="A0A9E8ZCE1"/>
<evidence type="ECO:0000256" key="1">
    <source>
        <dbReference type="SAM" id="MobiDB-lite"/>
    </source>
</evidence>
<evidence type="ECO:0000313" key="3">
    <source>
        <dbReference type="EMBL" id="WAL60568.1"/>
    </source>
</evidence>
<accession>A0A9E8ZCE1</accession>
<protein>
    <submittedName>
        <fullName evidence="3">Uncharacterized protein</fullName>
    </submittedName>
</protein>
<keyword evidence="4" id="KW-1185">Reference proteome</keyword>
<dbReference type="KEGG" id="tsin:OXH18_00815"/>
<sequence length="118" mass="12599">MTRHITRLPGCLAMAIVVLQVIGVSSALAQASLPNHPTEPEQPIEPSNSQPIEFQTVPDLPQSSPMPVPNGSVSQQPAPACPPGQFASAFSDVTPNDWAYEAVNRLAALEIRCFPFLP</sequence>
<organism evidence="3 4">
    <name type="scientific">Thermocoleostomius sinensis A174</name>
    <dbReference type="NCBI Taxonomy" id="2016057"/>
    <lineage>
        <taxon>Bacteria</taxon>
        <taxon>Bacillati</taxon>
        <taxon>Cyanobacteriota</taxon>
        <taxon>Cyanophyceae</taxon>
        <taxon>Oculatellales</taxon>
        <taxon>Oculatellaceae</taxon>
        <taxon>Thermocoleostomius</taxon>
    </lineage>
</organism>
<name>A0A9E8ZCE1_9CYAN</name>
<keyword evidence="2" id="KW-0732">Signal</keyword>
<feature type="region of interest" description="Disordered" evidence="1">
    <location>
        <begin position="32"/>
        <end position="81"/>
    </location>
</feature>
<feature type="signal peptide" evidence="2">
    <location>
        <begin position="1"/>
        <end position="29"/>
    </location>
</feature>
<feature type="chain" id="PRO_5039660511" evidence="2">
    <location>
        <begin position="30"/>
        <end position="118"/>
    </location>
</feature>
<evidence type="ECO:0000313" key="4">
    <source>
        <dbReference type="Proteomes" id="UP001163152"/>
    </source>
</evidence>
<evidence type="ECO:0000256" key="2">
    <source>
        <dbReference type="SAM" id="SignalP"/>
    </source>
</evidence>
<feature type="compositionally biased region" description="Polar residues" evidence="1">
    <location>
        <begin position="61"/>
        <end position="77"/>
    </location>
</feature>
<dbReference type="Proteomes" id="UP001163152">
    <property type="component" value="Chromosome"/>
</dbReference>
<proteinExistence type="predicted"/>